<name>A0AAV4NH98_9ARAC</name>
<proteinExistence type="predicted"/>
<reference evidence="1 2" key="1">
    <citation type="submission" date="2021-06" db="EMBL/GenBank/DDBJ databases">
        <title>Caerostris darwini draft genome.</title>
        <authorList>
            <person name="Kono N."/>
            <person name="Arakawa K."/>
        </authorList>
    </citation>
    <scope>NUCLEOTIDE SEQUENCE [LARGE SCALE GENOMIC DNA]</scope>
</reference>
<gene>
    <name evidence="1" type="ORF">CDAR_270331</name>
</gene>
<evidence type="ECO:0000313" key="2">
    <source>
        <dbReference type="Proteomes" id="UP001054837"/>
    </source>
</evidence>
<protein>
    <submittedName>
        <fullName evidence="1">Uncharacterized protein</fullName>
    </submittedName>
</protein>
<dbReference type="AlphaFoldDB" id="A0AAV4NH98"/>
<organism evidence="1 2">
    <name type="scientific">Caerostris darwini</name>
    <dbReference type="NCBI Taxonomy" id="1538125"/>
    <lineage>
        <taxon>Eukaryota</taxon>
        <taxon>Metazoa</taxon>
        <taxon>Ecdysozoa</taxon>
        <taxon>Arthropoda</taxon>
        <taxon>Chelicerata</taxon>
        <taxon>Arachnida</taxon>
        <taxon>Araneae</taxon>
        <taxon>Araneomorphae</taxon>
        <taxon>Entelegynae</taxon>
        <taxon>Araneoidea</taxon>
        <taxon>Araneidae</taxon>
        <taxon>Caerostris</taxon>
    </lineage>
</organism>
<sequence length="114" mass="13541">MVFPTDISSSVPRLRHPVKGEWSCLLRKVKPFMLRLRADRVLMLCERFGKMVDNFFRTTKEASVRSEFVPEKIYFDKLHNRYSKPVQAKENTDVRLGYQVDKHAFLVKRISHLE</sequence>
<accession>A0AAV4NH98</accession>
<keyword evidence="2" id="KW-1185">Reference proteome</keyword>
<dbReference type="Proteomes" id="UP001054837">
    <property type="component" value="Unassembled WGS sequence"/>
</dbReference>
<comment type="caution">
    <text evidence="1">The sequence shown here is derived from an EMBL/GenBank/DDBJ whole genome shotgun (WGS) entry which is preliminary data.</text>
</comment>
<dbReference type="EMBL" id="BPLQ01001691">
    <property type="protein sequence ID" value="GIX84013.1"/>
    <property type="molecule type" value="Genomic_DNA"/>
</dbReference>
<evidence type="ECO:0000313" key="1">
    <source>
        <dbReference type="EMBL" id="GIX84013.1"/>
    </source>
</evidence>